<feature type="chain" id="PRO_5021234711" description="Nuclear transport factor 2 family protein" evidence="1">
    <location>
        <begin position="21"/>
        <end position="180"/>
    </location>
</feature>
<sequence>MKKLLLVSLLAIFTSYNMLSQETENTKEKDYSSSVSSINAIITNLYAVISGEKAQERDWEHFKFLFHPSAKLIPAGKTPEGKIAARHLSPQDYIKTSGAWLVENGFFEVEINREVQEFGNIAHVFSTYQAYRSAGETEPFMRGINSIQLLNDGERWWILNVYWTQENESNPIPKQYLPRG</sequence>
<organism evidence="2 3">
    <name type="scientific">Paucihalobacter ruber</name>
    <dbReference type="NCBI Taxonomy" id="2567861"/>
    <lineage>
        <taxon>Bacteria</taxon>
        <taxon>Pseudomonadati</taxon>
        <taxon>Bacteroidota</taxon>
        <taxon>Flavobacteriia</taxon>
        <taxon>Flavobacteriales</taxon>
        <taxon>Flavobacteriaceae</taxon>
        <taxon>Paucihalobacter</taxon>
    </lineage>
</organism>
<evidence type="ECO:0000313" key="3">
    <source>
        <dbReference type="Proteomes" id="UP000317332"/>
    </source>
</evidence>
<keyword evidence="1" id="KW-0732">Signal</keyword>
<evidence type="ECO:0000256" key="1">
    <source>
        <dbReference type="SAM" id="SignalP"/>
    </source>
</evidence>
<accession>A0A506PIV9</accession>
<protein>
    <recommendedName>
        <fullName evidence="4">Nuclear transport factor 2 family protein</fullName>
    </recommendedName>
</protein>
<dbReference type="Proteomes" id="UP000317332">
    <property type="component" value="Unassembled WGS sequence"/>
</dbReference>
<proteinExistence type="predicted"/>
<reference evidence="2 3" key="1">
    <citation type="submission" date="2019-06" db="EMBL/GenBank/DDBJ databases">
        <title>Flavobacteriaceae Paucihalobacterium erythroidium CWB-1, complete genome.</title>
        <authorList>
            <person name="Wu S."/>
        </authorList>
    </citation>
    <scope>NUCLEOTIDE SEQUENCE [LARGE SCALE GENOMIC DNA]</scope>
    <source>
        <strain evidence="2 3">CWB-1</strain>
    </source>
</reference>
<dbReference type="AlphaFoldDB" id="A0A506PIV9"/>
<evidence type="ECO:0008006" key="4">
    <source>
        <dbReference type="Google" id="ProtNLM"/>
    </source>
</evidence>
<gene>
    <name evidence="2" type="ORF">FJ651_12190</name>
</gene>
<name>A0A506PIV9_9FLAO</name>
<keyword evidence="3" id="KW-1185">Reference proteome</keyword>
<dbReference type="SUPFAM" id="SSF54427">
    <property type="entry name" value="NTF2-like"/>
    <property type="match status" value="1"/>
</dbReference>
<evidence type="ECO:0000313" key="2">
    <source>
        <dbReference type="EMBL" id="TPV32320.1"/>
    </source>
</evidence>
<dbReference type="OrthoDB" id="8754772at2"/>
<dbReference type="InterPro" id="IPR032710">
    <property type="entry name" value="NTF2-like_dom_sf"/>
</dbReference>
<comment type="caution">
    <text evidence="2">The sequence shown here is derived from an EMBL/GenBank/DDBJ whole genome shotgun (WGS) entry which is preliminary data.</text>
</comment>
<feature type="signal peptide" evidence="1">
    <location>
        <begin position="1"/>
        <end position="20"/>
    </location>
</feature>
<dbReference type="RefSeq" id="WP_140990815.1">
    <property type="nucleotide sequence ID" value="NZ_VHIQ01000006.1"/>
</dbReference>
<dbReference type="Gene3D" id="3.10.450.50">
    <property type="match status" value="1"/>
</dbReference>
<dbReference type="EMBL" id="VHIQ01000006">
    <property type="protein sequence ID" value="TPV32320.1"/>
    <property type="molecule type" value="Genomic_DNA"/>
</dbReference>